<keyword evidence="2" id="KW-1185">Reference proteome</keyword>
<dbReference type="Proteomes" id="UP000789405">
    <property type="component" value="Unassembled WGS sequence"/>
</dbReference>
<gene>
    <name evidence="1" type="ORF">DERYTH_LOCUS26841</name>
</gene>
<sequence length="43" mass="4718">MTSQHKELTEFQHSEIMVLGNLPIVSLFHTVTSSSLLSTLCGT</sequence>
<organism evidence="1 2">
    <name type="scientific">Dentiscutata erythropus</name>
    <dbReference type="NCBI Taxonomy" id="1348616"/>
    <lineage>
        <taxon>Eukaryota</taxon>
        <taxon>Fungi</taxon>
        <taxon>Fungi incertae sedis</taxon>
        <taxon>Mucoromycota</taxon>
        <taxon>Glomeromycotina</taxon>
        <taxon>Glomeromycetes</taxon>
        <taxon>Diversisporales</taxon>
        <taxon>Gigasporaceae</taxon>
        <taxon>Dentiscutata</taxon>
    </lineage>
</organism>
<accession>A0A9N9KA98</accession>
<name>A0A9N9KA98_9GLOM</name>
<dbReference type="EMBL" id="CAJVPY010058412">
    <property type="protein sequence ID" value="CAG8819786.1"/>
    <property type="molecule type" value="Genomic_DNA"/>
</dbReference>
<proteinExistence type="predicted"/>
<dbReference type="AlphaFoldDB" id="A0A9N9KA98"/>
<reference evidence="1" key="1">
    <citation type="submission" date="2021-06" db="EMBL/GenBank/DDBJ databases">
        <authorList>
            <person name="Kallberg Y."/>
            <person name="Tangrot J."/>
            <person name="Rosling A."/>
        </authorList>
    </citation>
    <scope>NUCLEOTIDE SEQUENCE</scope>
    <source>
        <strain evidence="1">MA453B</strain>
    </source>
</reference>
<evidence type="ECO:0000313" key="1">
    <source>
        <dbReference type="EMBL" id="CAG8819786.1"/>
    </source>
</evidence>
<evidence type="ECO:0000313" key="2">
    <source>
        <dbReference type="Proteomes" id="UP000789405"/>
    </source>
</evidence>
<comment type="caution">
    <text evidence="1">The sequence shown here is derived from an EMBL/GenBank/DDBJ whole genome shotgun (WGS) entry which is preliminary data.</text>
</comment>
<protein>
    <submittedName>
        <fullName evidence="1">6615_t:CDS:1</fullName>
    </submittedName>
</protein>